<accession>A0AA88A4Y4</accession>
<dbReference type="EMBL" id="BTGU01000004">
    <property type="protein sequence ID" value="GMN34206.1"/>
    <property type="molecule type" value="Genomic_DNA"/>
</dbReference>
<evidence type="ECO:0000313" key="2">
    <source>
        <dbReference type="Proteomes" id="UP001187192"/>
    </source>
</evidence>
<proteinExistence type="predicted"/>
<dbReference type="AlphaFoldDB" id="A0AA88A4Y4"/>
<dbReference type="Gramene" id="FCD_00006091-RA">
    <property type="protein sequence ID" value="FCD_00006091-RA:cds"/>
    <property type="gene ID" value="FCD_00006091"/>
</dbReference>
<gene>
    <name evidence="1" type="ORF">TIFTF001_004572</name>
</gene>
<protein>
    <submittedName>
        <fullName evidence="1">Uncharacterized protein</fullName>
    </submittedName>
</protein>
<name>A0AA88A4Y4_FICCA</name>
<comment type="caution">
    <text evidence="1">The sequence shown here is derived from an EMBL/GenBank/DDBJ whole genome shotgun (WGS) entry which is preliminary data.</text>
</comment>
<evidence type="ECO:0000313" key="1">
    <source>
        <dbReference type="EMBL" id="GMN34206.1"/>
    </source>
</evidence>
<dbReference type="Proteomes" id="UP001187192">
    <property type="component" value="Unassembled WGS sequence"/>
</dbReference>
<keyword evidence="2" id="KW-1185">Reference proteome</keyword>
<reference evidence="1" key="1">
    <citation type="submission" date="2023-07" db="EMBL/GenBank/DDBJ databases">
        <title>draft genome sequence of fig (Ficus carica).</title>
        <authorList>
            <person name="Takahashi T."/>
            <person name="Nishimura K."/>
        </authorList>
    </citation>
    <scope>NUCLEOTIDE SEQUENCE</scope>
</reference>
<organism evidence="1 2">
    <name type="scientific">Ficus carica</name>
    <name type="common">Common fig</name>
    <dbReference type="NCBI Taxonomy" id="3494"/>
    <lineage>
        <taxon>Eukaryota</taxon>
        <taxon>Viridiplantae</taxon>
        <taxon>Streptophyta</taxon>
        <taxon>Embryophyta</taxon>
        <taxon>Tracheophyta</taxon>
        <taxon>Spermatophyta</taxon>
        <taxon>Magnoliopsida</taxon>
        <taxon>eudicotyledons</taxon>
        <taxon>Gunneridae</taxon>
        <taxon>Pentapetalae</taxon>
        <taxon>rosids</taxon>
        <taxon>fabids</taxon>
        <taxon>Rosales</taxon>
        <taxon>Moraceae</taxon>
        <taxon>Ficeae</taxon>
        <taxon>Ficus</taxon>
    </lineage>
</organism>
<sequence length="66" mass="6999">MILAAMGTGIVFASDFIASNTDGHWLVLASNPCPDFSTTVLQRFAILLDLFTQSSFQASGNASSSR</sequence>